<dbReference type="Proteomes" id="UP000565262">
    <property type="component" value="Unassembled WGS sequence"/>
</dbReference>
<gene>
    <name evidence="1" type="ORF">H4O21_25345</name>
</gene>
<sequence>MDVDLSATPRAITKTTPLPIADIDAGSCDSHGVNVYKGHHFYHYESATTLAMSKIAPMPQDITHAMMACQE</sequence>
<accession>A0A839IY85</accession>
<proteinExistence type="predicted"/>
<dbReference type="SUPFAM" id="SSF50923">
    <property type="entry name" value="Hemopexin-like domain"/>
    <property type="match status" value="1"/>
</dbReference>
<dbReference type="EMBL" id="JACJFM010000386">
    <property type="protein sequence ID" value="MBB1489931.1"/>
    <property type="molecule type" value="Genomic_DNA"/>
</dbReference>
<comment type="caution">
    <text evidence="1">The sequence shown here is derived from an EMBL/GenBank/DDBJ whole genome shotgun (WGS) entry which is preliminary data.</text>
</comment>
<dbReference type="AlphaFoldDB" id="A0A839IY85"/>
<keyword evidence="2" id="KW-1185">Reference proteome</keyword>
<reference evidence="1 2" key="1">
    <citation type="submission" date="2020-08" db="EMBL/GenBank/DDBJ databases">
        <title>Oceanospirillum sp. nov. isolated from marine sediment.</title>
        <authorList>
            <person name="Ji X."/>
        </authorList>
    </citation>
    <scope>NUCLEOTIDE SEQUENCE [LARGE SCALE GENOMIC DNA]</scope>
    <source>
        <strain evidence="1 2">D5</strain>
    </source>
</reference>
<organism evidence="1 2">
    <name type="scientific">Oceanospirillum sediminis</name>
    <dbReference type="NCBI Taxonomy" id="2760088"/>
    <lineage>
        <taxon>Bacteria</taxon>
        <taxon>Pseudomonadati</taxon>
        <taxon>Pseudomonadota</taxon>
        <taxon>Gammaproteobacteria</taxon>
        <taxon>Oceanospirillales</taxon>
        <taxon>Oceanospirillaceae</taxon>
        <taxon>Oceanospirillum</taxon>
    </lineage>
</organism>
<dbReference type="InterPro" id="IPR036375">
    <property type="entry name" value="Hemopexin-like_dom_sf"/>
</dbReference>
<evidence type="ECO:0000313" key="1">
    <source>
        <dbReference type="EMBL" id="MBB1489931.1"/>
    </source>
</evidence>
<evidence type="ECO:0000313" key="2">
    <source>
        <dbReference type="Proteomes" id="UP000565262"/>
    </source>
</evidence>
<name>A0A839IY85_9GAMM</name>
<protein>
    <submittedName>
        <fullName evidence="1">Uncharacterized protein</fullName>
    </submittedName>
</protein>
<dbReference type="Gene3D" id="2.110.10.10">
    <property type="entry name" value="Hemopexin-like domain"/>
    <property type="match status" value="1"/>
</dbReference>